<dbReference type="PANTHER" id="PTHR30537">
    <property type="entry name" value="HTH-TYPE TRANSCRIPTIONAL REGULATOR"/>
    <property type="match status" value="1"/>
</dbReference>
<gene>
    <name evidence="6" type="ORF">SYV04_23485</name>
</gene>
<evidence type="ECO:0000256" key="2">
    <source>
        <dbReference type="ARBA" id="ARBA00023015"/>
    </source>
</evidence>
<dbReference type="InterPro" id="IPR058163">
    <property type="entry name" value="LysR-type_TF_proteobact-type"/>
</dbReference>
<evidence type="ECO:0000256" key="4">
    <source>
        <dbReference type="ARBA" id="ARBA00023163"/>
    </source>
</evidence>
<dbReference type="Proteomes" id="UP001291309">
    <property type="component" value="Unassembled WGS sequence"/>
</dbReference>
<keyword evidence="2" id="KW-0805">Transcription regulation</keyword>
<dbReference type="InterPro" id="IPR005119">
    <property type="entry name" value="LysR_subst-bd"/>
</dbReference>
<keyword evidence="3" id="KW-0238">DNA-binding</keyword>
<keyword evidence="7" id="KW-1185">Reference proteome</keyword>
<evidence type="ECO:0000313" key="7">
    <source>
        <dbReference type="Proteomes" id="UP001291309"/>
    </source>
</evidence>
<dbReference type="PANTHER" id="PTHR30537:SF5">
    <property type="entry name" value="HTH-TYPE TRANSCRIPTIONAL ACTIVATOR TTDR-RELATED"/>
    <property type="match status" value="1"/>
</dbReference>
<comment type="caution">
    <text evidence="6">The sequence shown here is derived from an EMBL/GenBank/DDBJ whole genome shotgun (WGS) entry which is preliminary data.</text>
</comment>
<protein>
    <submittedName>
        <fullName evidence="6">LysR family transcriptional regulator</fullName>
    </submittedName>
</protein>
<dbReference type="PRINTS" id="PR00039">
    <property type="entry name" value="HTHLYSR"/>
</dbReference>
<proteinExistence type="inferred from homology"/>
<evidence type="ECO:0000256" key="3">
    <source>
        <dbReference type="ARBA" id="ARBA00023125"/>
    </source>
</evidence>
<dbReference type="InterPro" id="IPR036390">
    <property type="entry name" value="WH_DNA-bd_sf"/>
</dbReference>
<reference evidence="6 7" key="1">
    <citation type="submission" date="2023-12" db="EMBL/GenBank/DDBJ databases">
        <title>the genome sequence of Hyalangium sp. s54d21.</title>
        <authorList>
            <person name="Zhang X."/>
        </authorList>
    </citation>
    <scope>NUCLEOTIDE SEQUENCE [LARGE SCALE GENOMIC DNA]</scope>
    <source>
        <strain evidence="7">s54d21</strain>
    </source>
</reference>
<dbReference type="Gene3D" id="3.40.190.290">
    <property type="match status" value="1"/>
</dbReference>
<accession>A0ABU5H7U0</accession>
<organism evidence="6 7">
    <name type="scientific">Hyalangium rubrum</name>
    <dbReference type="NCBI Taxonomy" id="3103134"/>
    <lineage>
        <taxon>Bacteria</taxon>
        <taxon>Pseudomonadati</taxon>
        <taxon>Myxococcota</taxon>
        <taxon>Myxococcia</taxon>
        <taxon>Myxococcales</taxon>
        <taxon>Cystobacterineae</taxon>
        <taxon>Archangiaceae</taxon>
        <taxon>Hyalangium</taxon>
    </lineage>
</organism>
<dbReference type="InterPro" id="IPR036388">
    <property type="entry name" value="WH-like_DNA-bd_sf"/>
</dbReference>
<evidence type="ECO:0000259" key="5">
    <source>
        <dbReference type="PROSITE" id="PS50931"/>
    </source>
</evidence>
<dbReference type="EMBL" id="JAXIVS010000008">
    <property type="protein sequence ID" value="MDY7229376.1"/>
    <property type="molecule type" value="Genomic_DNA"/>
</dbReference>
<dbReference type="Pfam" id="PF03466">
    <property type="entry name" value="LysR_substrate"/>
    <property type="match status" value="1"/>
</dbReference>
<name>A0ABU5H7U0_9BACT</name>
<feature type="domain" description="HTH lysR-type" evidence="5">
    <location>
        <begin position="9"/>
        <end position="66"/>
    </location>
</feature>
<dbReference type="Gene3D" id="1.10.10.10">
    <property type="entry name" value="Winged helix-like DNA-binding domain superfamily/Winged helix DNA-binding domain"/>
    <property type="match status" value="1"/>
</dbReference>
<evidence type="ECO:0000313" key="6">
    <source>
        <dbReference type="EMBL" id="MDY7229376.1"/>
    </source>
</evidence>
<comment type="similarity">
    <text evidence="1">Belongs to the LysR transcriptional regulatory family.</text>
</comment>
<dbReference type="CDD" id="cd08422">
    <property type="entry name" value="PBP2_CrgA_like"/>
    <property type="match status" value="1"/>
</dbReference>
<dbReference type="RefSeq" id="WP_321548102.1">
    <property type="nucleotide sequence ID" value="NZ_JAXIVS010000008.1"/>
</dbReference>
<evidence type="ECO:0000256" key="1">
    <source>
        <dbReference type="ARBA" id="ARBA00009437"/>
    </source>
</evidence>
<dbReference type="SUPFAM" id="SSF46785">
    <property type="entry name" value="Winged helix' DNA-binding domain"/>
    <property type="match status" value="1"/>
</dbReference>
<dbReference type="InterPro" id="IPR000847">
    <property type="entry name" value="LysR_HTH_N"/>
</dbReference>
<dbReference type="Pfam" id="PF00126">
    <property type="entry name" value="HTH_1"/>
    <property type="match status" value="1"/>
</dbReference>
<keyword evidence="4" id="KW-0804">Transcription</keyword>
<dbReference type="PROSITE" id="PS50931">
    <property type="entry name" value="HTH_LYSR"/>
    <property type="match status" value="1"/>
</dbReference>
<sequence length="308" mass="34488">MGRESASTDRIALMQTFVRIVEAGSLSAAAVQLHTTQPTISRRLQALEHFFGVRLLQRSTHEMKLTKDGERCYDRAKALLEGWAAFEADVRGTKDEPEGLLRVVVPHALGQVRLCAPMARYLREHPKVSIEWLLRDEFHDFIGAGVDCAIQVGELRDASLVAWRLSEIPRIVVASPALLGRRKAPEEPSALASLPWLALSTFYRDEVALTHLDGRRQVLPIRPRLATDSLYAMRTAALEGTGACIMSSWLVADDLAEGRLVHLVPDWHAQALPVWLVYPHAHFYPARLRRFIEVVRTWARTADAQAAP</sequence>
<dbReference type="SUPFAM" id="SSF53850">
    <property type="entry name" value="Periplasmic binding protein-like II"/>
    <property type="match status" value="1"/>
</dbReference>